<evidence type="ECO:0000256" key="2">
    <source>
        <dbReference type="ARBA" id="ARBA00023163"/>
    </source>
</evidence>
<dbReference type="Proteomes" id="UP000322139">
    <property type="component" value="Unassembled WGS sequence"/>
</dbReference>
<keyword evidence="4" id="KW-0378">Hydrolase</keyword>
<dbReference type="GO" id="GO:0016787">
    <property type="term" value="F:hydrolase activity"/>
    <property type="evidence" value="ECO:0007669"/>
    <property type="project" value="UniProtKB-KW"/>
</dbReference>
<dbReference type="GO" id="GO:0006355">
    <property type="term" value="P:regulation of DNA-templated transcription"/>
    <property type="evidence" value="ECO:0007669"/>
    <property type="project" value="InterPro"/>
</dbReference>
<accession>A0A5D4RHL3</accession>
<dbReference type="PANTHER" id="PTHR43194">
    <property type="entry name" value="HYDROLASE ALPHA/BETA FOLD FAMILY"/>
    <property type="match status" value="1"/>
</dbReference>
<sequence length="502" mass="56825">MKTTKRGISYKSIKSANPDAETLVLTHGLGLDSTVWNLILPQLADYHILLFDFRGHGYSSAADGSLTWDILNEDFESVLDEAGCSSFHLIGQGLGAYFGSQWQDQHPDSILSFIVFSTPAINLADCIRKSPSEKNLPLIDKEGLADFWITHLLYKSIGPNSFLIRDACSRLDLPSYFLARELISGSSIIHFKHMDIPALFLAGEFDHFYPASVVMLSSDYIRKSRKYIIPSASHLIQLDQPELTLSKCREFLADPAVMAEVKPDSGSSYTQKLLLQLEAAFETPPPNEDKIEVFMLDEFKVTAGNTIIEGKWNQRKAKEILAYLCLHGPVSRNIIAEVFWPSLPVANAQNQLRVSLTHLRKIFQSGGIPDPFTIENNIISINRAIEIDALKFFHLLNQALETENWADIKLLKSKVSGKIPPKLMPQFKAKWADDYRRDLELSIIRLLNLTYKKHMHMREISEALNDMQLLLKLVSEDTKLYKEISDLYQKVSMAPIEIWEPA</sequence>
<evidence type="ECO:0000313" key="5">
    <source>
        <dbReference type="Proteomes" id="UP000322139"/>
    </source>
</evidence>
<dbReference type="InterPro" id="IPR029058">
    <property type="entry name" value="AB_hydrolase_fold"/>
</dbReference>
<dbReference type="InterPro" id="IPR036388">
    <property type="entry name" value="WH-like_DNA-bd_sf"/>
</dbReference>
<evidence type="ECO:0000259" key="3">
    <source>
        <dbReference type="Pfam" id="PF00561"/>
    </source>
</evidence>
<reference evidence="4 5" key="1">
    <citation type="submission" date="2019-08" db="EMBL/GenBank/DDBJ databases">
        <title>Bacillus genomes from the desert of Cuatro Cienegas, Coahuila.</title>
        <authorList>
            <person name="Olmedo-Alvarez G."/>
        </authorList>
    </citation>
    <scope>NUCLEOTIDE SEQUENCE [LARGE SCALE GENOMIC DNA]</scope>
    <source>
        <strain evidence="4 5">CH446_14T</strain>
    </source>
</reference>
<dbReference type="Gene3D" id="3.40.50.1820">
    <property type="entry name" value="alpha/beta hydrolase"/>
    <property type="match status" value="1"/>
</dbReference>
<dbReference type="AlphaFoldDB" id="A0A5D4RHL3"/>
<evidence type="ECO:0000256" key="1">
    <source>
        <dbReference type="ARBA" id="ARBA00023015"/>
    </source>
</evidence>
<dbReference type="SUPFAM" id="SSF53474">
    <property type="entry name" value="alpha/beta-Hydrolases"/>
    <property type="match status" value="1"/>
</dbReference>
<dbReference type="Gene3D" id="1.10.10.10">
    <property type="entry name" value="Winged helix-like DNA-binding domain superfamily/Winged helix DNA-binding domain"/>
    <property type="match status" value="1"/>
</dbReference>
<name>A0A5D4RHL3_9BACI</name>
<keyword evidence="2" id="KW-0804">Transcription</keyword>
<dbReference type="GO" id="GO:0003677">
    <property type="term" value="F:DNA binding"/>
    <property type="evidence" value="ECO:0007669"/>
    <property type="project" value="InterPro"/>
</dbReference>
<dbReference type="InterPro" id="IPR016032">
    <property type="entry name" value="Sig_transdc_resp-reg_C-effctor"/>
</dbReference>
<evidence type="ECO:0000313" key="4">
    <source>
        <dbReference type="EMBL" id="TYS50319.1"/>
    </source>
</evidence>
<dbReference type="InterPro" id="IPR050228">
    <property type="entry name" value="Carboxylesterase_BioH"/>
</dbReference>
<keyword evidence="1" id="KW-0805">Transcription regulation</keyword>
<protein>
    <submittedName>
        <fullName evidence="4">Alpha/beta fold hydrolase</fullName>
    </submittedName>
</protein>
<dbReference type="PANTHER" id="PTHR43194:SF2">
    <property type="entry name" value="PEROXISOMAL MEMBRANE PROTEIN LPX1"/>
    <property type="match status" value="1"/>
</dbReference>
<dbReference type="RefSeq" id="WP_148974121.1">
    <property type="nucleotide sequence ID" value="NZ_VTER01000003.1"/>
</dbReference>
<proteinExistence type="predicted"/>
<dbReference type="SUPFAM" id="SSF46894">
    <property type="entry name" value="C-terminal effector domain of the bipartite response regulators"/>
    <property type="match status" value="1"/>
</dbReference>
<organism evidence="4 5">
    <name type="scientific">Bacillus infantis</name>
    <dbReference type="NCBI Taxonomy" id="324767"/>
    <lineage>
        <taxon>Bacteria</taxon>
        <taxon>Bacillati</taxon>
        <taxon>Bacillota</taxon>
        <taxon>Bacilli</taxon>
        <taxon>Bacillales</taxon>
        <taxon>Bacillaceae</taxon>
        <taxon>Bacillus</taxon>
    </lineage>
</organism>
<feature type="domain" description="AB hydrolase-1" evidence="3">
    <location>
        <begin position="22"/>
        <end position="123"/>
    </location>
</feature>
<dbReference type="Pfam" id="PF00561">
    <property type="entry name" value="Abhydrolase_1"/>
    <property type="match status" value="1"/>
</dbReference>
<comment type="caution">
    <text evidence="4">The sequence shown here is derived from an EMBL/GenBank/DDBJ whole genome shotgun (WGS) entry which is preliminary data.</text>
</comment>
<dbReference type="InterPro" id="IPR000073">
    <property type="entry name" value="AB_hydrolase_1"/>
</dbReference>
<dbReference type="EMBL" id="VTER01000003">
    <property type="protein sequence ID" value="TYS50319.1"/>
    <property type="molecule type" value="Genomic_DNA"/>
</dbReference>
<gene>
    <name evidence="4" type="ORF">FZD51_07185</name>
</gene>